<protein>
    <submittedName>
        <fullName evidence="2">Uncharacterized protein</fullName>
    </submittedName>
</protein>
<feature type="transmembrane region" description="Helical" evidence="1">
    <location>
        <begin position="124"/>
        <end position="143"/>
    </location>
</feature>
<keyword evidence="1" id="KW-0472">Membrane</keyword>
<name>A0A6C0K724_9ZZZZ</name>
<feature type="transmembrane region" description="Helical" evidence="1">
    <location>
        <begin position="52"/>
        <end position="74"/>
    </location>
</feature>
<dbReference type="AlphaFoldDB" id="A0A6C0K724"/>
<sequence length="210" mass="23485">MLKDLVLKLVGPISILIEAYRIFNGTLLVIFVPGVCDGRACLPQQNFENGSTIYRVNCGFNLVALLTFMVLYAVEIKREYKLNEYLRVNPMIPSDSTTVKAAFTKLTIERQEVIHSLDRLYQRAVRFTILVIFINTVLSGYVIMTEYSNDKGPTLFATGTILIATKMYNILTIGSYDGYVSAYVQKRIEFNDAQPTKSAASKAPISTEAA</sequence>
<keyword evidence="1" id="KW-1133">Transmembrane helix</keyword>
<dbReference type="EMBL" id="MN740827">
    <property type="protein sequence ID" value="QHU13845.1"/>
    <property type="molecule type" value="Genomic_DNA"/>
</dbReference>
<keyword evidence="1" id="KW-0812">Transmembrane</keyword>
<feature type="transmembrane region" description="Helical" evidence="1">
    <location>
        <begin position="155"/>
        <end position="176"/>
    </location>
</feature>
<proteinExistence type="predicted"/>
<organism evidence="2">
    <name type="scientific">viral metagenome</name>
    <dbReference type="NCBI Taxonomy" id="1070528"/>
    <lineage>
        <taxon>unclassified sequences</taxon>
        <taxon>metagenomes</taxon>
        <taxon>organismal metagenomes</taxon>
    </lineage>
</organism>
<evidence type="ECO:0000313" key="2">
    <source>
        <dbReference type="EMBL" id="QHU13845.1"/>
    </source>
</evidence>
<evidence type="ECO:0000256" key="1">
    <source>
        <dbReference type="SAM" id="Phobius"/>
    </source>
</evidence>
<feature type="transmembrane region" description="Helical" evidence="1">
    <location>
        <begin position="12"/>
        <end position="32"/>
    </location>
</feature>
<accession>A0A6C0K724</accession>
<reference evidence="2" key="1">
    <citation type="journal article" date="2020" name="Nature">
        <title>Giant virus diversity and host interactions through global metagenomics.</title>
        <authorList>
            <person name="Schulz F."/>
            <person name="Roux S."/>
            <person name="Paez-Espino D."/>
            <person name="Jungbluth S."/>
            <person name="Walsh D.A."/>
            <person name="Denef V.J."/>
            <person name="McMahon K.D."/>
            <person name="Konstantinidis K.T."/>
            <person name="Eloe-Fadrosh E.A."/>
            <person name="Kyrpides N.C."/>
            <person name="Woyke T."/>
        </authorList>
    </citation>
    <scope>NUCLEOTIDE SEQUENCE</scope>
    <source>
        <strain evidence="2">GVMAG-S-1101182-85</strain>
    </source>
</reference>